<dbReference type="InterPro" id="IPR004821">
    <property type="entry name" value="Cyt_trans-like"/>
</dbReference>
<dbReference type="HAMAP" id="MF_00244">
    <property type="entry name" value="NaMN_adenylyltr"/>
    <property type="match status" value="1"/>
</dbReference>
<comment type="pathway">
    <text evidence="2 10">Cofactor biosynthesis; NAD(+) biosynthesis; deamido-NAD(+) from nicotinate D-ribonucleotide: step 1/1.</text>
</comment>
<evidence type="ECO:0000256" key="1">
    <source>
        <dbReference type="ARBA" id="ARBA00002324"/>
    </source>
</evidence>
<keyword evidence="4 10" id="KW-0808">Transferase</keyword>
<dbReference type="EC" id="2.7.7.18" evidence="10"/>
<name>A0ABY5BNW2_9LACO</name>
<protein>
    <recommendedName>
        <fullName evidence="10">Probable nicotinate-nucleotide adenylyltransferase</fullName>
        <ecNumber evidence="10">2.7.7.18</ecNumber>
    </recommendedName>
    <alternativeName>
        <fullName evidence="10">Deamido-NAD(+) diphosphorylase</fullName>
    </alternativeName>
    <alternativeName>
        <fullName evidence="10">Deamido-NAD(+) pyrophosphorylase</fullName>
    </alternativeName>
    <alternativeName>
        <fullName evidence="10">Nicotinate mononucleotide adenylyltransferase</fullName>
        <shortName evidence="10">NaMN adenylyltransferase</shortName>
    </alternativeName>
</protein>
<dbReference type="NCBIfam" id="TIGR00482">
    <property type="entry name" value="nicotinate (nicotinamide) nucleotide adenylyltransferase"/>
    <property type="match status" value="1"/>
</dbReference>
<evidence type="ECO:0000256" key="6">
    <source>
        <dbReference type="ARBA" id="ARBA00022741"/>
    </source>
</evidence>
<comment type="function">
    <text evidence="1 10">Catalyzes the reversible adenylation of nicotinate mononucleotide (NaMN) to nicotinic acid adenine dinucleotide (NaAD).</text>
</comment>
<reference evidence="12" key="1">
    <citation type="submission" date="2022-05" db="EMBL/GenBank/DDBJ databases">
        <authorList>
            <person name="Oliphant S.A."/>
            <person name="Watson-Haigh N.S."/>
            <person name="Sumby K.M."/>
            <person name="Gardner J.M."/>
            <person name="Jiranek V."/>
        </authorList>
    </citation>
    <scope>NUCLEOTIDE SEQUENCE</scope>
    <source>
        <strain evidence="12">KI16_H9</strain>
    </source>
</reference>
<sequence length="192" mass="22101">MRKQRIGLLGGTFNPIHQGHLLIAEQAYAQLQLDRVDFLPDFEPPHVDHKEAIAAQHRVEMLQRAIVDNPHFGIELTEIQRQGTSYSYTTLQTLRATHPDTEYYFIIGGDMVAYLPTWYRIADLVKLVTFVGVNRVGTTTEAPYPVHWINVPTFAVSSSLIRTKLQRHEDVRYLLPDPVLKYIKEQGLYETE</sequence>
<accession>A0ABY5BNW2</accession>
<evidence type="ECO:0000256" key="10">
    <source>
        <dbReference type="HAMAP-Rule" id="MF_00244"/>
    </source>
</evidence>
<keyword evidence="13" id="KW-1185">Reference proteome</keyword>
<dbReference type="Pfam" id="PF01467">
    <property type="entry name" value="CTP_transf_like"/>
    <property type="match status" value="1"/>
</dbReference>
<evidence type="ECO:0000256" key="7">
    <source>
        <dbReference type="ARBA" id="ARBA00022840"/>
    </source>
</evidence>
<comment type="similarity">
    <text evidence="10">Belongs to the NadD family.</text>
</comment>
<keyword evidence="8 10" id="KW-0520">NAD</keyword>
<evidence type="ECO:0000313" key="13">
    <source>
        <dbReference type="Proteomes" id="UP001056707"/>
    </source>
</evidence>
<organism evidence="12 13">
    <name type="scientific">Fructilactobacillus myrtifloralis</name>
    <dbReference type="NCBI Taxonomy" id="2940301"/>
    <lineage>
        <taxon>Bacteria</taxon>
        <taxon>Bacillati</taxon>
        <taxon>Bacillota</taxon>
        <taxon>Bacilli</taxon>
        <taxon>Lactobacillales</taxon>
        <taxon>Lactobacillaceae</taxon>
        <taxon>Fructilactobacillus</taxon>
    </lineage>
</organism>
<dbReference type="RefSeq" id="WP_252750145.1">
    <property type="nucleotide sequence ID" value="NZ_CP097116.1"/>
</dbReference>
<comment type="catalytic activity">
    <reaction evidence="9 10">
        <text>nicotinate beta-D-ribonucleotide + ATP + H(+) = deamido-NAD(+) + diphosphate</text>
        <dbReference type="Rhea" id="RHEA:22860"/>
        <dbReference type="ChEBI" id="CHEBI:15378"/>
        <dbReference type="ChEBI" id="CHEBI:30616"/>
        <dbReference type="ChEBI" id="CHEBI:33019"/>
        <dbReference type="ChEBI" id="CHEBI:57502"/>
        <dbReference type="ChEBI" id="CHEBI:58437"/>
        <dbReference type="EC" id="2.7.7.18"/>
    </reaction>
</comment>
<evidence type="ECO:0000256" key="2">
    <source>
        <dbReference type="ARBA" id="ARBA00005019"/>
    </source>
</evidence>
<proteinExistence type="inferred from homology"/>
<evidence type="ECO:0000313" key="12">
    <source>
        <dbReference type="EMBL" id="USS85250.1"/>
    </source>
</evidence>
<dbReference type="NCBIfam" id="TIGR00125">
    <property type="entry name" value="cyt_tran_rel"/>
    <property type="match status" value="1"/>
</dbReference>
<dbReference type="NCBIfam" id="NF000840">
    <property type="entry name" value="PRK00071.1-3"/>
    <property type="match status" value="1"/>
</dbReference>
<evidence type="ECO:0000256" key="5">
    <source>
        <dbReference type="ARBA" id="ARBA00022695"/>
    </source>
</evidence>
<keyword evidence="6 10" id="KW-0547">Nucleotide-binding</keyword>
<dbReference type="PANTHER" id="PTHR39321">
    <property type="entry name" value="NICOTINATE-NUCLEOTIDE ADENYLYLTRANSFERASE-RELATED"/>
    <property type="match status" value="1"/>
</dbReference>
<dbReference type="EMBL" id="CP097116">
    <property type="protein sequence ID" value="USS85250.1"/>
    <property type="molecule type" value="Genomic_DNA"/>
</dbReference>
<keyword evidence="7 10" id="KW-0067">ATP-binding</keyword>
<dbReference type="PANTHER" id="PTHR39321:SF3">
    <property type="entry name" value="PHOSPHOPANTETHEINE ADENYLYLTRANSFERASE"/>
    <property type="match status" value="1"/>
</dbReference>
<dbReference type="Gene3D" id="3.40.50.620">
    <property type="entry name" value="HUPs"/>
    <property type="match status" value="1"/>
</dbReference>
<dbReference type="Proteomes" id="UP001056707">
    <property type="component" value="Chromosome"/>
</dbReference>
<feature type="domain" description="Cytidyltransferase-like" evidence="11">
    <location>
        <begin position="8"/>
        <end position="163"/>
    </location>
</feature>
<evidence type="ECO:0000256" key="8">
    <source>
        <dbReference type="ARBA" id="ARBA00023027"/>
    </source>
</evidence>
<dbReference type="GO" id="GO:0004515">
    <property type="term" value="F:nicotinate-nucleotide adenylyltransferase activity"/>
    <property type="evidence" value="ECO:0007669"/>
    <property type="project" value="UniProtKB-EC"/>
</dbReference>
<dbReference type="CDD" id="cd02165">
    <property type="entry name" value="NMNAT"/>
    <property type="match status" value="1"/>
</dbReference>
<keyword evidence="3 10" id="KW-0662">Pyridine nucleotide biosynthesis</keyword>
<evidence type="ECO:0000256" key="9">
    <source>
        <dbReference type="ARBA" id="ARBA00048721"/>
    </source>
</evidence>
<dbReference type="NCBIfam" id="NF000841">
    <property type="entry name" value="PRK00071.1-4"/>
    <property type="match status" value="1"/>
</dbReference>
<evidence type="ECO:0000256" key="3">
    <source>
        <dbReference type="ARBA" id="ARBA00022642"/>
    </source>
</evidence>
<dbReference type="SUPFAM" id="SSF52374">
    <property type="entry name" value="Nucleotidylyl transferase"/>
    <property type="match status" value="1"/>
</dbReference>
<evidence type="ECO:0000259" key="11">
    <source>
        <dbReference type="Pfam" id="PF01467"/>
    </source>
</evidence>
<dbReference type="InterPro" id="IPR014729">
    <property type="entry name" value="Rossmann-like_a/b/a_fold"/>
</dbReference>
<keyword evidence="5 10" id="KW-0548">Nucleotidyltransferase</keyword>
<gene>
    <name evidence="10" type="primary">nadD</name>
    <name evidence="12" type="ORF">M3M35_00885</name>
</gene>
<dbReference type="InterPro" id="IPR005248">
    <property type="entry name" value="NadD/NMNAT"/>
</dbReference>
<evidence type="ECO:0000256" key="4">
    <source>
        <dbReference type="ARBA" id="ARBA00022679"/>
    </source>
</evidence>